<dbReference type="AlphaFoldDB" id="A0A2P2IXK6"/>
<protein>
    <submittedName>
        <fullName evidence="2">Uncharacterized protein</fullName>
    </submittedName>
</protein>
<keyword evidence="1" id="KW-0472">Membrane</keyword>
<proteinExistence type="predicted"/>
<sequence length="78" mass="9260">MSYILFLYYKNFCIYGLCHIKCCIHMSIMSVLVPFVMIFLLVFEEFHLCLVGLITLLPLTHIDDYSIAFHFCQYSSHR</sequence>
<keyword evidence="1" id="KW-0812">Transmembrane</keyword>
<keyword evidence="1" id="KW-1133">Transmembrane helix</keyword>
<reference evidence="2" key="1">
    <citation type="submission" date="2018-02" db="EMBL/GenBank/DDBJ databases">
        <title>Rhizophora mucronata_Transcriptome.</title>
        <authorList>
            <person name="Meera S.P."/>
            <person name="Sreeshan A."/>
            <person name="Augustine A."/>
        </authorList>
    </citation>
    <scope>NUCLEOTIDE SEQUENCE</scope>
    <source>
        <tissue evidence="2">Leaf</tissue>
    </source>
</reference>
<name>A0A2P2IXK6_RHIMU</name>
<accession>A0A2P2IXK6</accession>
<organism evidence="2">
    <name type="scientific">Rhizophora mucronata</name>
    <name type="common">Asiatic mangrove</name>
    <dbReference type="NCBI Taxonomy" id="61149"/>
    <lineage>
        <taxon>Eukaryota</taxon>
        <taxon>Viridiplantae</taxon>
        <taxon>Streptophyta</taxon>
        <taxon>Embryophyta</taxon>
        <taxon>Tracheophyta</taxon>
        <taxon>Spermatophyta</taxon>
        <taxon>Magnoliopsida</taxon>
        <taxon>eudicotyledons</taxon>
        <taxon>Gunneridae</taxon>
        <taxon>Pentapetalae</taxon>
        <taxon>rosids</taxon>
        <taxon>fabids</taxon>
        <taxon>Malpighiales</taxon>
        <taxon>Rhizophoraceae</taxon>
        <taxon>Rhizophora</taxon>
    </lineage>
</organism>
<evidence type="ECO:0000256" key="1">
    <source>
        <dbReference type="SAM" id="Phobius"/>
    </source>
</evidence>
<evidence type="ECO:0000313" key="2">
    <source>
        <dbReference type="EMBL" id="MBW85955.1"/>
    </source>
</evidence>
<dbReference type="EMBL" id="GGEC01005472">
    <property type="protein sequence ID" value="MBW85955.1"/>
    <property type="molecule type" value="Transcribed_RNA"/>
</dbReference>
<feature type="transmembrane region" description="Helical" evidence="1">
    <location>
        <begin position="12"/>
        <end position="32"/>
    </location>
</feature>